<reference evidence="1" key="1">
    <citation type="submission" date="2018-01" db="EMBL/GenBank/DDBJ databases">
        <title>An insight into the sialome of Amazonian anophelines.</title>
        <authorList>
            <person name="Ribeiro J.M."/>
            <person name="Scarpassa V."/>
            <person name="Calvo E."/>
        </authorList>
    </citation>
    <scope>NUCLEOTIDE SEQUENCE</scope>
</reference>
<name>A0A2M4DHM0_ANODA</name>
<organism evidence="1">
    <name type="scientific">Anopheles darlingi</name>
    <name type="common">Mosquito</name>
    <dbReference type="NCBI Taxonomy" id="43151"/>
    <lineage>
        <taxon>Eukaryota</taxon>
        <taxon>Metazoa</taxon>
        <taxon>Ecdysozoa</taxon>
        <taxon>Arthropoda</taxon>
        <taxon>Hexapoda</taxon>
        <taxon>Insecta</taxon>
        <taxon>Pterygota</taxon>
        <taxon>Neoptera</taxon>
        <taxon>Endopterygota</taxon>
        <taxon>Diptera</taxon>
        <taxon>Nematocera</taxon>
        <taxon>Culicoidea</taxon>
        <taxon>Culicidae</taxon>
        <taxon>Anophelinae</taxon>
        <taxon>Anopheles</taxon>
    </lineage>
</organism>
<proteinExistence type="predicted"/>
<accession>A0A2M4DHM0</accession>
<sequence length="118" mass="13473">MLNTRLYSPLLFVIHVSVARLRSHRAFCTFYIARYLQFGAGREYKPKKKWTENPAQSTVYQFQNHRKQLRSVCSDPRRNNGRCAERLCSTNVTVCFRAGNLGYGAGPPVASGGHHKVR</sequence>
<protein>
    <submittedName>
        <fullName evidence="1">Putative secreted protein</fullName>
    </submittedName>
</protein>
<evidence type="ECO:0000313" key="1">
    <source>
        <dbReference type="EMBL" id="MBW77050.1"/>
    </source>
</evidence>
<dbReference type="AlphaFoldDB" id="A0A2M4DHM0"/>
<dbReference type="EMBL" id="GGFL01012872">
    <property type="protein sequence ID" value="MBW77050.1"/>
    <property type="molecule type" value="Transcribed_RNA"/>
</dbReference>